<keyword evidence="3" id="KW-1185">Reference proteome</keyword>
<comment type="caution">
    <text evidence="2">The sequence shown here is derived from an EMBL/GenBank/DDBJ whole genome shotgun (WGS) entry which is preliminary data.</text>
</comment>
<dbReference type="Gene3D" id="1.20.1280.50">
    <property type="match status" value="1"/>
</dbReference>
<proteinExistence type="predicted"/>
<dbReference type="Proteomes" id="UP000183567">
    <property type="component" value="Unassembled WGS sequence"/>
</dbReference>
<dbReference type="STRING" id="180088.A0A1J8Q997"/>
<dbReference type="InterPro" id="IPR001810">
    <property type="entry name" value="F-box_dom"/>
</dbReference>
<organism evidence="2 3">
    <name type="scientific">Rhizopogon vesiculosus</name>
    <dbReference type="NCBI Taxonomy" id="180088"/>
    <lineage>
        <taxon>Eukaryota</taxon>
        <taxon>Fungi</taxon>
        <taxon>Dikarya</taxon>
        <taxon>Basidiomycota</taxon>
        <taxon>Agaricomycotina</taxon>
        <taxon>Agaricomycetes</taxon>
        <taxon>Agaricomycetidae</taxon>
        <taxon>Boletales</taxon>
        <taxon>Suillineae</taxon>
        <taxon>Rhizopogonaceae</taxon>
        <taxon>Rhizopogon</taxon>
    </lineage>
</organism>
<dbReference type="InterPro" id="IPR036047">
    <property type="entry name" value="F-box-like_dom_sf"/>
</dbReference>
<gene>
    <name evidence="2" type="ORF">AZE42_01819</name>
</gene>
<evidence type="ECO:0000313" key="2">
    <source>
        <dbReference type="EMBL" id="OJA10185.1"/>
    </source>
</evidence>
<dbReference type="EMBL" id="LVVM01005572">
    <property type="protein sequence ID" value="OJA10185.1"/>
    <property type="molecule type" value="Genomic_DNA"/>
</dbReference>
<feature type="domain" description="F-box" evidence="1">
    <location>
        <begin position="72"/>
        <end position="129"/>
    </location>
</feature>
<evidence type="ECO:0000259" key="1">
    <source>
        <dbReference type="PROSITE" id="PS50181"/>
    </source>
</evidence>
<reference evidence="2 3" key="1">
    <citation type="submission" date="2016-03" db="EMBL/GenBank/DDBJ databases">
        <title>Comparative genomics of the ectomycorrhizal sister species Rhizopogon vinicolor and Rhizopogon vesiculosus (Basidiomycota: Boletales) reveals a divergence of the mating type B locus.</title>
        <authorList>
            <person name="Mujic A.B."/>
            <person name="Kuo A."/>
            <person name="Tritt A."/>
            <person name="Lipzen A."/>
            <person name="Chen C."/>
            <person name="Johnson J."/>
            <person name="Sharma A."/>
            <person name="Barry K."/>
            <person name="Grigoriev I.V."/>
            <person name="Spatafora J.W."/>
        </authorList>
    </citation>
    <scope>NUCLEOTIDE SEQUENCE [LARGE SCALE GENOMIC DNA]</scope>
    <source>
        <strain evidence="2 3">AM-OR11-056</strain>
    </source>
</reference>
<dbReference type="AlphaFoldDB" id="A0A1J8Q997"/>
<protein>
    <recommendedName>
        <fullName evidence="1">F-box domain-containing protein</fullName>
    </recommendedName>
</protein>
<dbReference type="SUPFAM" id="SSF81383">
    <property type="entry name" value="F-box domain"/>
    <property type="match status" value="1"/>
</dbReference>
<sequence>MSSVVDSTCIPSVVEIREAQLALQRDGQELEHVESVINGLYAEIEAIHKRVSLLQEKRHAVQSRIFTNRARISPIRFLPTEILQRIFKACLPDDRYVKPEIQSAPLLLCQICRRWREVAEASSELWSSIAVEDFINNQSKSYMAMVTRWLVTSHHRPLTVSLLCHYSTPLTPVLRLLVSHSALIRDLRIQGNNLNIVKLISACVSPVLKHLLLDVWSSGTNSPLPGTYPPNLTHLGIRESRPHFLASPAASPKITHLSLDIPVVDFIKILVDFPALVRLTTSLSKSSLWATNPSSDAVPIEHRALEILRIYLKCETTMLASNAESLARTFDLLSLPSLRVLTFLNHRGRGVDHSASLDLWLAESAHALFDRSSCLLKRLRFHDFERPLDMDVLCEQFRSFGIDLRVDNDDSESFW</sequence>
<dbReference type="OrthoDB" id="2690274at2759"/>
<accession>A0A1J8Q997</accession>
<name>A0A1J8Q997_9AGAM</name>
<evidence type="ECO:0000313" key="3">
    <source>
        <dbReference type="Proteomes" id="UP000183567"/>
    </source>
</evidence>
<dbReference type="PROSITE" id="PS50181">
    <property type="entry name" value="FBOX"/>
    <property type="match status" value="1"/>
</dbReference>